<keyword evidence="3" id="KW-1185">Reference proteome</keyword>
<protein>
    <submittedName>
        <fullName evidence="2">Uncharacterized protein</fullName>
    </submittedName>
</protein>
<sequence>MASPSTTLSSQNAQQPAVVLDQNTSSTGGSKTKETSHEPGPDGSEQPPTTHMSLPIDDGEFATTTTSAAPPQQSVTEDDADDTYPELEEQMTLQPPSDFKPFFTLIEDPVTGEHHHPAVHYIFADDDPDILTNAALHALHTDSDETASTNERFVVVDMSADGREVLSTASLSSRWQDVKSNIKQAPSWGNNSLNTQQMLCISGREPALWQRTRDLQRRKVDVSALIKVLDETQAELESVVGRPSLATAS</sequence>
<dbReference type="Proteomes" id="UP000825890">
    <property type="component" value="Unassembled WGS sequence"/>
</dbReference>
<feature type="compositionally biased region" description="Low complexity" evidence="1">
    <location>
        <begin position="62"/>
        <end position="74"/>
    </location>
</feature>
<dbReference type="OrthoDB" id="1681166at2759"/>
<feature type="compositionally biased region" description="Polar residues" evidence="1">
    <location>
        <begin position="1"/>
        <end position="15"/>
    </location>
</feature>
<evidence type="ECO:0000256" key="1">
    <source>
        <dbReference type="SAM" id="MobiDB-lite"/>
    </source>
</evidence>
<accession>A0A9P3FDX9</accession>
<dbReference type="RefSeq" id="XP_044654824.1">
    <property type="nucleotide sequence ID" value="XM_044798889.1"/>
</dbReference>
<feature type="region of interest" description="Disordered" evidence="1">
    <location>
        <begin position="1"/>
        <end position="80"/>
    </location>
</feature>
<dbReference type="EMBL" id="BOLY01000002">
    <property type="protein sequence ID" value="GIZ40337.1"/>
    <property type="molecule type" value="Genomic_DNA"/>
</dbReference>
<comment type="caution">
    <text evidence="2">The sequence shown here is derived from an EMBL/GenBank/DDBJ whole genome shotgun (WGS) entry which is preliminary data.</text>
</comment>
<dbReference type="GeneID" id="68289256"/>
<evidence type="ECO:0000313" key="3">
    <source>
        <dbReference type="Proteomes" id="UP000825890"/>
    </source>
</evidence>
<organism evidence="2 3">
    <name type="scientific">Cercospora kikuchii</name>
    <dbReference type="NCBI Taxonomy" id="84275"/>
    <lineage>
        <taxon>Eukaryota</taxon>
        <taxon>Fungi</taxon>
        <taxon>Dikarya</taxon>
        <taxon>Ascomycota</taxon>
        <taxon>Pezizomycotina</taxon>
        <taxon>Dothideomycetes</taxon>
        <taxon>Dothideomycetidae</taxon>
        <taxon>Mycosphaerellales</taxon>
        <taxon>Mycosphaerellaceae</taxon>
        <taxon>Cercospora</taxon>
    </lineage>
</organism>
<evidence type="ECO:0000313" key="2">
    <source>
        <dbReference type="EMBL" id="GIZ40337.1"/>
    </source>
</evidence>
<feature type="compositionally biased region" description="Basic and acidic residues" evidence="1">
    <location>
        <begin position="31"/>
        <end position="40"/>
    </location>
</feature>
<dbReference type="AlphaFoldDB" id="A0A9P3FDX9"/>
<name>A0A9P3FDX9_9PEZI</name>
<proteinExistence type="predicted"/>
<reference evidence="2 3" key="1">
    <citation type="submission" date="2021-01" db="EMBL/GenBank/DDBJ databases">
        <title>Cercospora kikuchii MAFF 305040 whole genome shotgun sequence.</title>
        <authorList>
            <person name="Kashiwa T."/>
            <person name="Suzuki T."/>
        </authorList>
    </citation>
    <scope>NUCLEOTIDE SEQUENCE [LARGE SCALE GENOMIC DNA]</scope>
    <source>
        <strain evidence="2 3">MAFF 305040</strain>
    </source>
</reference>
<gene>
    <name evidence="2" type="ORF">CKM354_000368100</name>
</gene>